<dbReference type="EMBL" id="CP014143">
    <property type="protein sequence ID" value="AOS96259.1"/>
    <property type="molecule type" value="Genomic_DNA"/>
</dbReference>
<dbReference type="Proteomes" id="UP000095672">
    <property type="component" value="Chromosome"/>
</dbReference>
<accession>A0A1C9W544</accession>
<evidence type="ECO:0008006" key="3">
    <source>
        <dbReference type="Google" id="ProtNLM"/>
    </source>
</evidence>
<evidence type="ECO:0000313" key="1">
    <source>
        <dbReference type="EMBL" id="AOS96259.1"/>
    </source>
</evidence>
<dbReference type="AlphaFoldDB" id="A0A1C9W544"/>
<dbReference type="RefSeq" id="WP_069946416.1">
    <property type="nucleotide sequence ID" value="NZ_CP014143.1"/>
</dbReference>
<dbReference type="PATRIC" id="fig|1769779.3.peg.809"/>
<dbReference type="STRING" id="1769779.AUP74_00792"/>
<evidence type="ECO:0000313" key="2">
    <source>
        <dbReference type="Proteomes" id="UP000095672"/>
    </source>
</evidence>
<dbReference type="Pfam" id="PF09523">
    <property type="entry name" value="DUF2390"/>
    <property type="match status" value="1"/>
</dbReference>
<gene>
    <name evidence="1" type="ORF">AUP74_00792</name>
</gene>
<dbReference type="KEGG" id="micc:AUP74_00792"/>
<keyword evidence="2" id="KW-1185">Reference proteome</keyword>
<sequence length="161" mass="18893">MNRPEAASTLLDNPLWEFSLDFYGHGEVAPFLLHCQDRYGADVCLLLWASYREMDGRLLSEEGWRVAERGLAPRRHMIGSVRQLRRWLGRMRPHTTRLYNWCKKGELRLEQRQLSALWQLEQEPWAGERSPLLLAGQQYGIPQKDQARWAGLISDYLTIKK</sequence>
<dbReference type="InterPro" id="IPR012659">
    <property type="entry name" value="CHP02444"/>
</dbReference>
<dbReference type="NCBIfam" id="TIGR02444">
    <property type="entry name" value="TIGR02444 family protein"/>
    <property type="match status" value="1"/>
</dbReference>
<organism evidence="1 2">
    <name type="scientific">Microbulbifer aggregans</name>
    <dbReference type="NCBI Taxonomy" id="1769779"/>
    <lineage>
        <taxon>Bacteria</taxon>
        <taxon>Pseudomonadati</taxon>
        <taxon>Pseudomonadota</taxon>
        <taxon>Gammaproteobacteria</taxon>
        <taxon>Cellvibrionales</taxon>
        <taxon>Microbulbiferaceae</taxon>
        <taxon>Microbulbifer</taxon>
    </lineage>
</organism>
<protein>
    <recommendedName>
        <fullName evidence="3">TIGR02444 family protein</fullName>
    </recommendedName>
</protein>
<proteinExistence type="predicted"/>
<reference evidence="2" key="1">
    <citation type="submission" date="2016-01" db="EMBL/GenBank/DDBJ databases">
        <title>Complete genome sequence of Microbulbifer sp. CCB-MM1, a halophile isolated from Matang Mangrove Forest, Perak.</title>
        <authorList>
            <person name="Moh T.H."/>
            <person name="Dinesh B."/>
            <person name="Lau N.-S."/>
            <person name="Go F."/>
            <person name="Alexander Chong S.-C."/>
        </authorList>
    </citation>
    <scope>NUCLEOTIDE SEQUENCE [LARGE SCALE GENOMIC DNA]</scope>
    <source>
        <strain evidence="2">CCB-MM1</strain>
    </source>
</reference>
<name>A0A1C9W544_9GAMM</name>